<accession>A0AAD3T3Z7</accession>
<name>A0AAD3T3Z7_NEPGR</name>
<comment type="caution">
    <text evidence="2">The sequence shown here is derived from an EMBL/GenBank/DDBJ whole genome shotgun (WGS) entry which is preliminary data.</text>
</comment>
<dbReference type="EMBL" id="BSYO01000024">
    <property type="protein sequence ID" value="GMH22237.1"/>
    <property type="molecule type" value="Genomic_DNA"/>
</dbReference>
<reference evidence="2" key="1">
    <citation type="submission" date="2023-05" db="EMBL/GenBank/DDBJ databases">
        <title>Nepenthes gracilis genome sequencing.</title>
        <authorList>
            <person name="Fukushima K."/>
        </authorList>
    </citation>
    <scope>NUCLEOTIDE SEQUENCE</scope>
    <source>
        <strain evidence="2">SING2019-196</strain>
    </source>
</reference>
<feature type="region of interest" description="Disordered" evidence="1">
    <location>
        <begin position="17"/>
        <end position="39"/>
    </location>
</feature>
<dbReference type="Proteomes" id="UP001279734">
    <property type="component" value="Unassembled WGS sequence"/>
</dbReference>
<proteinExistence type="predicted"/>
<evidence type="ECO:0000313" key="3">
    <source>
        <dbReference type="Proteomes" id="UP001279734"/>
    </source>
</evidence>
<gene>
    <name evidence="2" type="ORF">Nepgr_024080</name>
</gene>
<evidence type="ECO:0000256" key="1">
    <source>
        <dbReference type="SAM" id="MobiDB-lite"/>
    </source>
</evidence>
<dbReference type="AlphaFoldDB" id="A0AAD3T3Z7"/>
<organism evidence="2 3">
    <name type="scientific">Nepenthes gracilis</name>
    <name type="common">Slender pitcher plant</name>
    <dbReference type="NCBI Taxonomy" id="150966"/>
    <lineage>
        <taxon>Eukaryota</taxon>
        <taxon>Viridiplantae</taxon>
        <taxon>Streptophyta</taxon>
        <taxon>Embryophyta</taxon>
        <taxon>Tracheophyta</taxon>
        <taxon>Spermatophyta</taxon>
        <taxon>Magnoliopsida</taxon>
        <taxon>eudicotyledons</taxon>
        <taxon>Gunneridae</taxon>
        <taxon>Pentapetalae</taxon>
        <taxon>Caryophyllales</taxon>
        <taxon>Nepenthaceae</taxon>
        <taxon>Nepenthes</taxon>
    </lineage>
</organism>
<protein>
    <submittedName>
        <fullName evidence="2">Uncharacterized protein</fullName>
    </submittedName>
</protein>
<keyword evidence="3" id="KW-1185">Reference proteome</keyword>
<evidence type="ECO:0000313" key="2">
    <source>
        <dbReference type="EMBL" id="GMH22237.1"/>
    </source>
</evidence>
<feature type="compositionally biased region" description="Polar residues" evidence="1">
    <location>
        <begin position="17"/>
        <end position="28"/>
    </location>
</feature>
<sequence length="142" mass="15762">MLPLNPSREIYRGCKVTNHQGERQTQWTAERRWKQGATHPPPRFLLPREIIKIQAVKKKLQSTPATSVCSAFLAPSPSYGVSSSFPARSDGMSHNISFGGAVAAQAIGFLLRPRPPTWILRPSLANQIQARGQFCSIDMHNI</sequence>